<dbReference type="EMBL" id="JAMKOV010000002">
    <property type="protein sequence ID" value="KAI8043706.1"/>
    <property type="molecule type" value="Genomic_DNA"/>
</dbReference>
<reference evidence="1" key="1">
    <citation type="journal article" date="2023" name="Genome Biol. Evol.">
        <title>Long-read-based Genome Assembly of Drosophila gunungcola Reveals Fewer Chemosensory Genes in Flower-breeding Species.</title>
        <authorList>
            <person name="Negi A."/>
            <person name="Liao B.Y."/>
            <person name="Yeh S.D."/>
        </authorList>
    </citation>
    <scope>NUCLEOTIDE SEQUENCE</scope>
    <source>
        <strain evidence="1">Sukarami</strain>
    </source>
</reference>
<keyword evidence="2" id="KW-1185">Reference proteome</keyword>
<comment type="caution">
    <text evidence="1">The sequence shown here is derived from an EMBL/GenBank/DDBJ whole genome shotgun (WGS) entry which is preliminary data.</text>
</comment>
<evidence type="ECO:0000313" key="2">
    <source>
        <dbReference type="Proteomes" id="UP001059596"/>
    </source>
</evidence>
<proteinExistence type="predicted"/>
<organism evidence="1 2">
    <name type="scientific">Drosophila gunungcola</name>
    <name type="common">fruit fly</name>
    <dbReference type="NCBI Taxonomy" id="103775"/>
    <lineage>
        <taxon>Eukaryota</taxon>
        <taxon>Metazoa</taxon>
        <taxon>Ecdysozoa</taxon>
        <taxon>Arthropoda</taxon>
        <taxon>Hexapoda</taxon>
        <taxon>Insecta</taxon>
        <taxon>Pterygota</taxon>
        <taxon>Neoptera</taxon>
        <taxon>Endopterygota</taxon>
        <taxon>Diptera</taxon>
        <taxon>Brachycera</taxon>
        <taxon>Muscomorpha</taxon>
        <taxon>Ephydroidea</taxon>
        <taxon>Drosophilidae</taxon>
        <taxon>Drosophila</taxon>
        <taxon>Sophophora</taxon>
    </lineage>
</organism>
<evidence type="ECO:0000313" key="1">
    <source>
        <dbReference type="EMBL" id="KAI8043706.1"/>
    </source>
</evidence>
<gene>
    <name evidence="1" type="ORF">M5D96_005044</name>
</gene>
<name>A0A9P9YV78_9MUSC</name>
<protein>
    <submittedName>
        <fullName evidence="1">Uncharacterized protein</fullName>
    </submittedName>
</protein>
<accession>A0A9P9YV78</accession>
<dbReference type="Proteomes" id="UP001059596">
    <property type="component" value="Unassembled WGS sequence"/>
</dbReference>
<sequence>MFSARPSPIRHPSPLPAPPGECLDPAPLPIFGHLLDLQPVLLFRDRWIMWESVLFVLRQFYSFVCPMQIFYEIDETEQLGNREEWDIWSEF</sequence>
<dbReference type="AlphaFoldDB" id="A0A9P9YV78"/>